<feature type="transmembrane region" description="Helical" evidence="1">
    <location>
        <begin position="6"/>
        <end position="25"/>
    </location>
</feature>
<sequence length="107" mass="12358">MKKTLIVVLTMLIETGLLWILSIIFKWNLMEILFLGGVVIFAILWLFLYSSTQSNNQYNAGVKGGTGQDSERIKLFQFRLSPITLGLLLFIVLSLCLTVFYYYDYFI</sequence>
<keyword evidence="3" id="KW-1185">Reference proteome</keyword>
<dbReference type="RefSeq" id="WP_174880960.1">
    <property type="nucleotide sequence ID" value="NZ_CADEPK010000297.1"/>
</dbReference>
<comment type="caution">
    <text evidence="2">The sequence shown here is derived from an EMBL/GenBank/DDBJ whole genome shotgun (WGS) entry which is preliminary data.</text>
</comment>
<dbReference type="EMBL" id="JAUSTZ010000038">
    <property type="protein sequence ID" value="MDQ0228744.1"/>
    <property type="molecule type" value="Genomic_DNA"/>
</dbReference>
<keyword evidence="1" id="KW-1133">Transmembrane helix</keyword>
<dbReference type="Proteomes" id="UP001232245">
    <property type="component" value="Unassembled WGS sequence"/>
</dbReference>
<proteinExistence type="predicted"/>
<evidence type="ECO:0000256" key="1">
    <source>
        <dbReference type="SAM" id="Phobius"/>
    </source>
</evidence>
<feature type="transmembrane region" description="Helical" evidence="1">
    <location>
        <begin position="83"/>
        <end position="103"/>
    </location>
</feature>
<reference evidence="2 3" key="1">
    <citation type="submission" date="2023-07" db="EMBL/GenBank/DDBJ databases">
        <title>Genomic Encyclopedia of Type Strains, Phase IV (KMG-IV): sequencing the most valuable type-strain genomes for metagenomic binning, comparative biology and taxonomic classification.</title>
        <authorList>
            <person name="Goeker M."/>
        </authorList>
    </citation>
    <scope>NUCLEOTIDE SEQUENCE [LARGE SCALE GENOMIC DNA]</scope>
    <source>
        <strain evidence="2 3">DSM 17723</strain>
    </source>
</reference>
<evidence type="ECO:0000313" key="2">
    <source>
        <dbReference type="EMBL" id="MDQ0228744.1"/>
    </source>
</evidence>
<accession>A0ABT9Z911</accession>
<keyword evidence="1" id="KW-0812">Transmembrane</keyword>
<keyword evidence="1" id="KW-0472">Membrane</keyword>
<gene>
    <name evidence="2" type="ORF">J2S02_005147</name>
</gene>
<evidence type="ECO:0000313" key="3">
    <source>
        <dbReference type="Proteomes" id="UP001232245"/>
    </source>
</evidence>
<organism evidence="2 3">
    <name type="scientific">Metabacillus niabensis</name>
    <dbReference type="NCBI Taxonomy" id="324854"/>
    <lineage>
        <taxon>Bacteria</taxon>
        <taxon>Bacillati</taxon>
        <taxon>Bacillota</taxon>
        <taxon>Bacilli</taxon>
        <taxon>Bacillales</taxon>
        <taxon>Bacillaceae</taxon>
        <taxon>Metabacillus</taxon>
    </lineage>
</organism>
<feature type="transmembrane region" description="Helical" evidence="1">
    <location>
        <begin position="32"/>
        <end position="49"/>
    </location>
</feature>
<protein>
    <submittedName>
        <fullName evidence="2">C-di-AMP phosphodiesterase-like protein</fullName>
    </submittedName>
</protein>
<name>A0ABT9Z911_9BACI</name>